<organism evidence="2 3">
    <name type="scientific">Bodo saltans</name>
    <name type="common">Flagellated protozoan</name>
    <dbReference type="NCBI Taxonomy" id="75058"/>
    <lineage>
        <taxon>Eukaryota</taxon>
        <taxon>Discoba</taxon>
        <taxon>Euglenozoa</taxon>
        <taxon>Kinetoplastea</taxon>
        <taxon>Metakinetoplastina</taxon>
        <taxon>Eubodonida</taxon>
        <taxon>Bodonidae</taxon>
        <taxon>Bodo</taxon>
    </lineage>
</organism>
<gene>
    <name evidence="2" type="ORF">BSAL_73125</name>
</gene>
<dbReference type="EMBL" id="CYKH01000603">
    <property type="protein sequence ID" value="CUG06570.1"/>
    <property type="molecule type" value="Genomic_DNA"/>
</dbReference>
<name>A0A0S4ITI2_BODSA</name>
<accession>A0A0S4ITI2</accession>
<sequence length="985" mass="103590">MRYRALDFSGYQFHRRDPCPSRTPRRYLVASVICFPLFSILVVAVQAATLSITTPGTFNASCADVFISTIGSVVVIDPGSNVWLYTPSSALSVSCSTCGTTGYSCNCVTSCGSYAGRGVSIIGSQKCPTTVLTVSTDSYYTRCVPQSDQFQINFGASNRSVVFSTRAQSPPSPWGEENIMFSSTPFYPYGTVSVVFTTNSTNYSFISAILPFTYGVLNVSTTGPTYQAYFGSLSSVTCLLTGISTLSFTAAALTYATISLQGIATPAASPVATTLNVLCASSSFAMFGSTLSISRASFDPGNVNVFPGVSSITYYSSSYPYYYYAVSSLRLSCSDALNNRVVNVGAAPVGNIAGSSFASTTFSFLALSSNANGAVTLIASQFSLVATGAFGTRGTVRLSPSTLTNNSTTCSSSSSVVSTNVLFDGPFSSTQFTVSGNQVNVTLSNSTVLSSVGITVTQLGSNAISCIPSNFNLNTGATLYSSTFVMKPYALGVGLIQSGVVLVGSSIISIAPTSAVSTPARVTINTVYASTGVPTITFLPRGTSDVMYINPDRNETAFPPSLVPLGIVMRGVSCAGQQLVLGTDNSASSSTLLPARQQMLSIIAFNIGAGISIASGSTLVGINIAITVTCGSQPPQNNIAFLGTSLRFEIPASIAQMQPVATLWISGTFTSNTTLFVNVTRNATISFPTFVISDNTTVVIDLSTVSVINPGFLMTPFQPMTIVRGSRLEINAPFSQFDSNAMSWSRSQLLASTGKQRHHQSECNISVYKPVGNGSHLSRQQWLCQCHAFCYRCQQLLSRLHRSEISIAPQSQGGCNSLLISGSLLTRSAISVRVLGRTVNISDFDITARNNTAVVAAQDVNIFGSHIVDTSLDLTVNTAPTSVSFEPRTLLRSAIKLAVNVAVTTVTSNPVKYQYSNGTNAAWALLLGSVELLQRSAVGLTSQYQLSSGAILTPSQIPAADVLPTVLTVTGRNWESGASLSLTAH</sequence>
<keyword evidence="1" id="KW-0812">Transmembrane</keyword>
<keyword evidence="1" id="KW-1133">Transmembrane helix</keyword>
<dbReference type="VEuPathDB" id="TriTrypDB:BSAL_36255"/>
<evidence type="ECO:0000256" key="1">
    <source>
        <dbReference type="SAM" id="Phobius"/>
    </source>
</evidence>
<feature type="transmembrane region" description="Helical" evidence="1">
    <location>
        <begin position="27"/>
        <end position="48"/>
    </location>
</feature>
<reference evidence="3" key="1">
    <citation type="submission" date="2015-09" db="EMBL/GenBank/DDBJ databases">
        <authorList>
            <consortium name="Pathogen Informatics"/>
        </authorList>
    </citation>
    <scope>NUCLEOTIDE SEQUENCE [LARGE SCALE GENOMIC DNA]</scope>
    <source>
        <strain evidence="3">Lake Konstanz</strain>
    </source>
</reference>
<evidence type="ECO:0000313" key="2">
    <source>
        <dbReference type="EMBL" id="CUG06570.1"/>
    </source>
</evidence>
<evidence type="ECO:0000313" key="3">
    <source>
        <dbReference type="Proteomes" id="UP000051952"/>
    </source>
</evidence>
<dbReference type="AlphaFoldDB" id="A0A0S4ITI2"/>
<keyword evidence="3" id="KW-1185">Reference proteome</keyword>
<protein>
    <submittedName>
        <fullName evidence="2">Membrane-associated protein, putative</fullName>
    </submittedName>
</protein>
<keyword evidence="1" id="KW-0472">Membrane</keyword>
<proteinExistence type="predicted"/>
<dbReference type="Proteomes" id="UP000051952">
    <property type="component" value="Unassembled WGS sequence"/>
</dbReference>